<name>A0ABU5WZ21_9BURK</name>
<keyword evidence="2" id="KW-1185">Reference proteome</keyword>
<dbReference type="RefSeq" id="WP_323621275.1">
    <property type="nucleotide sequence ID" value="NZ_JAWRKY010000018.1"/>
</dbReference>
<proteinExistence type="predicted"/>
<evidence type="ECO:0000313" key="2">
    <source>
        <dbReference type="Proteomes" id="UP001304467"/>
    </source>
</evidence>
<dbReference type="EMBL" id="JAWRLE010000075">
    <property type="protein sequence ID" value="MEB2583482.1"/>
    <property type="molecule type" value="Genomic_DNA"/>
</dbReference>
<evidence type="ECO:0000313" key="1">
    <source>
        <dbReference type="EMBL" id="MEB2583482.1"/>
    </source>
</evidence>
<reference evidence="1 2" key="1">
    <citation type="journal article" date="2023" name="Front. Microbiol.">
        <title>Genomic analyses of Burkholderia respiratory isolates indicates two evolutionarily distinct B. anthina clades.</title>
        <authorList>
            <person name="Pham A."/>
            <person name="Volmer J.G."/>
            <person name="Chambers D.C."/>
            <person name="Smith D.J."/>
            <person name="Reid D.W."/>
            <person name="Burr L."/>
            <person name="Wells T.J."/>
        </authorList>
    </citation>
    <scope>NUCLEOTIDE SEQUENCE [LARGE SCALE GENOMIC DNA]</scope>
    <source>
        <strain evidence="1 2">BCCIQ07A</strain>
    </source>
</reference>
<protein>
    <submittedName>
        <fullName evidence="1">Uncharacterized protein</fullName>
    </submittedName>
</protein>
<sequence length="52" mass="6042">MKALGCARNAFTRDVNLIQEPRFSRCYLPVVDNFVDVAWLLDDGEEFVLEKH</sequence>
<accession>A0ABU5WZ21</accession>
<organism evidence="1 2">
    <name type="scientific">Burkholderia anthinoferrum</name>
    <dbReference type="NCBI Taxonomy" id="3090833"/>
    <lineage>
        <taxon>Bacteria</taxon>
        <taxon>Pseudomonadati</taxon>
        <taxon>Pseudomonadota</taxon>
        <taxon>Betaproteobacteria</taxon>
        <taxon>Burkholderiales</taxon>
        <taxon>Burkholderiaceae</taxon>
        <taxon>Burkholderia</taxon>
    </lineage>
</organism>
<dbReference type="Proteomes" id="UP001304467">
    <property type="component" value="Unassembled WGS sequence"/>
</dbReference>
<comment type="caution">
    <text evidence="1">The sequence shown here is derived from an EMBL/GenBank/DDBJ whole genome shotgun (WGS) entry which is preliminary data.</text>
</comment>
<gene>
    <name evidence="1" type="ORF">SB593_31545</name>
</gene>